<dbReference type="AlphaFoldDB" id="A0A381DGW5"/>
<organism evidence="1 2">
    <name type="scientific">Campylobacter sputorum subsp. sputorum</name>
    <dbReference type="NCBI Taxonomy" id="32024"/>
    <lineage>
        <taxon>Bacteria</taxon>
        <taxon>Pseudomonadati</taxon>
        <taxon>Campylobacterota</taxon>
        <taxon>Epsilonproteobacteria</taxon>
        <taxon>Campylobacterales</taxon>
        <taxon>Campylobacteraceae</taxon>
        <taxon>Campylobacter</taxon>
    </lineage>
</organism>
<dbReference type="GeneID" id="93090574"/>
<reference evidence="1 2" key="1">
    <citation type="submission" date="2018-06" db="EMBL/GenBank/DDBJ databases">
        <authorList>
            <consortium name="Pathogen Informatics"/>
            <person name="Doyle S."/>
        </authorList>
    </citation>
    <scope>NUCLEOTIDE SEQUENCE [LARGE SCALE GENOMIC DNA]</scope>
    <source>
        <strain evidence="1 2">NCTC12475</strain>
    </source>
</reference>
<gene>
    <name evidence="1" type="ORF">NCTC12475_00122</name>
</gene>
<accession>A0A381DGW5</accession>
<keyword evidence="2" id="KW-1185">Reference proteome</keyword>
<evidence type="ECO:0000313" key="2">
    <source>
        <dbReference type="Proteomes" id="UP000254920"/>
    </source>
</evidence>
<protein>
    <submittedName>
        <fullName evidence="1">Uncharacterized protein</fullName>
    </submittedName>
</protein>
<dbReference type="RefSeq" id="WP_089182404.1">
    <property type="nucleotide sequence ID" value="NZ_CP043427.1"/>
</dbReference>
<name>A0A381DGW5_9BACT</name>
<sequence>MISSNFSNLPNSSINLPEIYSSLQDFSKSLVKYGENQTKIYENKFKNDGSISIEELKKEINKEFPKYQFTSSDPSDPINWQHLLYIDDKNLQKMANDSDYRAKIFGLIKREYSSLDANHKIKMGSNIVSSNTTGSVFSLSDKNENIGGVPYKGMGISAPTFDNSISVKKSSNAFGYANDWFEELLKKIQEKREEQKRLEIKKQRDEFLNIKI</sequence>
<dbReference type="STRING" id="32024.GCA_000788295_00187"/>
<dbReference type="Proteomes" id="UP000254920">
    <property type="component" value="Unassembled WGS sequence"/>
</dbReference>
<proteinExistence type="predicted"/>
<dbReference type="EMBL" id="UFVD01000001">
    <property type="protein sequence ID" value="SUX09630.1"/>
    <property type="molecule type" value="Genomic_DNA"/>
</dbReference>
<evidence type="ECO:0000313" key="1">
    <source>
        <dbReference type="EMBL" id="SUX09630.1"/>
    </source>
</evidence>